<reference evidence="1 2" key="1">
    <citation type="submission" date="2017-07" db="EMBL/GenBank/DDBJ databases">
        <title>Phylogenetic study on the rhizospheric bacterium Ochrobactrum sp. A44.</title>
        <authorList>
            <person name="Krzyzanowska D.M."/>
            <person name="Ossowicki A."/>
            <person name="Rajewska M."/>
            <person name="Maciag T."/>
            <person name="Kaczynski Z."/>
            <person name="Czerwicka M."/>
            <person name="Jafra S."/>
        </authorList>
    </citation>
    <scope>NUCLEOTIDE SEQUENCE [LARGE SCALE GENOMIC DNA]</scope>
    <source>
        <strain evidence="1 2">OgA9a</strain>
    </source>
</reference>
<protein>
    <submittedName>
        <fullName evidence="1">Uncharacterized protein</fullName>
    </submittedName>
</protein>
<sequence>MACAVDEPLKAAIDAGILAGDEQDHRLSLALIVAEAWGEALIAKGERDAREAAKERQASARKVAKALDLLALDLSDEADALAALLEATETTDADTDEMVAERRRQATLFAETARAARRIATEREIVPKGGNRTDHLVRGYFTAFSAWWKDSVRPTNADAIKARDLIAEALAFDLGLIADGYPVGAFARYGFKKI</sequence>
<keyword evidence="2" id="KW-1185">Reference proteome</keyword>
<evidence type="ECO:0000313" key="1">
    <source>
        <dbReference type="EMBL" id="OYR13306.1"/>
    </source>
</evidence>
<dbReference type="AlphaFoldDB" id="A0A256FF71"/>
<evidence type="ECO:0000313" key="2">
    <source>
        <dbReference type="Proteomes" id="UP000216478"/>
    </source>
</evidence>
<dbReference type="Proteomes" id="UP000216478">
    <property type="component" value="Unassembled WGS sequence"/>
</dbReference>
<dbReference type="EMBL" id="NNRL01000158">
    <property type="protein sequence ID" value="OYR13306.1"/>
    <property type="molecule type" value="Genomic_DNA"/>
</dbReference>
<organism evidence="1 2">
    <name type="scientific">Brucella grignonensis</name>
    <dbReference type="NCBI Taxonomy" id="94627"/>
    <lineage>
        <taxon>Bacteria</taxon>
        <taxon>Pseudomonadati</taxon>
        <taxon>Pseudomonadota</taxon>
        <taxon>Alphaproteobacteria</taxon>
        <taxon>Hyphomicrobiales</taxon>
        <taxon>Brucellaceae</taxon>
        <taxon>Brucella/Ochrobactrum group</taxon>
        <taxon>Brucella</taxon>
    </lineage>
</organism>
<name>A0A256FF71_9HYPH</name>
<proteinExistence type="predicted"/>
<gene>
    <name evidence="1" type="ORF">CEV33_1031</name>
</gene>
<accession>A0A256FF71</accession>
<comment type="caution">
    <text evidence="1">The sequence shown here is derived from an EMBL/GenBank/DDBJ whole genome shotgun (WGS) entry which is preliminary data.</text>
</comment>